<proteinExistence type="predicted"/>
<reference evidence="1 2" key="1">
    <citation type="submission" date="2014-06" db="EMBL/GenBank/DDBJ databases">
        <title>Evolutionary Origins and Diversification of the Mycorrhizal Mutualists.</title>
        <authorList>
            <consortium name="DOE Joint Genome Institute"/>
            <consortium name="Mycorrhizal Genomics Consortium"/>
            <person name="Kohler A."/>
            <person name="Kuo A."/>
            <person name="Nagy L.G."/>
            <person name="Floudas D."/>
            <person name="Copeland A."/>
            <person name="Barry K.W."/>
            <person name="Cichocki N."/>
            <person name="Veneault-Fourrey C."/>
            <person name="LaButti K."/>
            <person name="Lindquist E.A."/>
            <person name="Lipzen A."/>
            <person name="Lundell T."/>
            <person name="Morin E."/>
            <person name="Murat C."/>
            <person name="Riley R."/>
            <person name="Ohm R."/>
            <person name="Sun H."/>
            <person name="Tunlid A."/>
            <person name="Henrissat B."/>
            <person name="Grigoriev I.V."/>
            <person name="Hibbett D.S."/>
            <person name="Martin F."/>
        </authorList>
    </citation>
    <scope>NUCLEOTIDE SEQUENCE [LARGE SCALE GENOMIC DNA]</scope>
    <source>
        <strain evidence="1 2">SS14</strain>
    </source>
</reference>
<evidence type="ECO:0000313" key="2">
    <source>
        <dbReference type="Proteomes" id="UP000054279"/>
    </source>
</evidence>
<feature type="non-terminal residue" evidence="1">
    <location>
        <position position="1"/>
    </location>
</feature>
<dbReference type="EMBL" id="KN837200">
    <property type="protein sequence ID" value="KIJ34421.1"/>
    <property type="molecule type" value="Genomic_DNA"/>
</dbReference>
<evidence type="ECO:0000313" key="1">
    <source>
        <dbReference type="EMBL" id="KIJ34421.1"/>
    </source>
</evidence>
<accession>A0A0C9VAY6</accession>
<protein>
    <submittedName>
        <fullName evidence="1">Uncharacterized protein</fullName>
    </submittedName>
</protein>
<name>A0A0C9VAY6_SPHS4</name>
<dbReference type="HOGENOM" id="CLU_056788_8_4_1"/>
<dbReference type="Proteomes" id="UP000054279">
    <property type="component" value="Unassembled WGS sequence"/>
</dbReference>
<dbReference type="AlphaFoldDB" id="A0A0C9VAY6"/>
<sequence>PDMYLDEFQEQLWLQHGVIIGISTIWNTLTELGLSQKKLSKVAAECSATACTKFMHNIAEELPERLVFINKGRVDLRTTYRLNGWA</sequence>
<organism evidence="1 2">
    <name type="scientific">Sphaerobolus stellatus (strain SS14)</name>
    <dbReference type="NCBI Taxonomy" id="990650"/>
    <lineage>
        <taxon>Eukaryota</taxon>
        <taxon>Fungi</taxon>
        <taxon>Dikarya</taxon>
        <taxon>Basidiomycota</taxon>
        <taxon>Agaricomycotina</taxon>
        <taxon>Agaricomycetes</taxon>
        <taxon>Phallomycetidae</taxon>
        <taxon>Geastrales</taxon>
        <taxon>Sphaerobolaceae</taxon>
        <taxon>Sphaerobolus</taxon>
    </lineage>
</organism>
<feature type="non-terminal residue" evidence="1">
    <location>
        <position position="86"/>
    </location>
</feature>
<keyword evidence="2" id="KW-1185">Reference proteome</keyword>
<gene>
    <name evidence="1" type="ORF">M422DRAFT_86990</name>
</gene>
<dbReference type="OrthoDB" id="3264182at2759"/>